<reference evidence="7 8" key="1">
    <citation type="submission" date="2021-03" db="EMBL/GenBank/DDBJ databases">
        <title>Flavobacterium Flabelliformis Sp. Nov. And Flavobacterium Geliluteum Sp. Nov., Two Novel Multidrug Resistant Psychrophilic Species Isolated From Antarctica.</title>
        <authorList>
            <person name="Kralova S."/>
            <person name="Busse H.J."/>
            <person name="Bezdicek M."/>
            <person name="Nykrynova M."/>
            <person name="Kroupova E."/>
            <person name="Krsek D."/>
            <person name="Sedlacek I."/>
        </authorList>
    </citation>
    <scope>NUCLEOTIDE SEQUENCE [LARGE SCALE GENOMIC DNA]</scope>
    <source>
        <strain evidence="7 8">P7388</strain>
    </source>
</reference>
<name>A0A940XD44_9FLAO</name>
<protein>
    <submittedName>
        <fullName evidence="7">VOC family protein</fullName>
    </submittedName>
</protein>
<dbReference type="PROSITE" id="PS51819">
    <property type="entry name" value="VOC"/>
    <property type="match status" value="2"/>
</dbReference>
<evidence type="ECO:0000259" key="6">
    <source>
        <dbReference type="PROSITE" id="PS51819"/>
    </source>
</evidence>
<dbReference type="PIRSF" id="PIRSF009283">
    <property type="entry name" value="HPP_dOase"/>
    <property type="match status" value="1"/>
</dbReference>
<comment type="similarity">
    <text evidence="1">Belongs to the 4HPPD family.</text>
</comment>
<feature type="binding site" evidence="5">
    <location>
        <position position="338"/>
    </location>
    <ligand>
        <name>Fe cation</name>
        <dbReference type="ChEBI" id="CHEBI:24875"/>
    </ligand>
</feature>
<dbReference type="CDD" id="cd08342">
    <property type="entry name" value="HPPD_N_like"/>
    <property type="match status" value="1"/>
</dbReference>
<dbReference type="PANTHER" id="PTHR11959:SF1">
    <property type="entry name" value="4-HYDROXYPHENYLPYRUVATE DIOXYGENASE"/>
    <property type="match status" value="1"/>
</dbReference>
<comment type="cofactor">
    <cofactor evidence="5">
        <name>Fe cation</name>
        <dbReference type="ChEBI" id="CHEBI:24875"/>
    </cofactor>
    <text evidence="5">Binds 1 Fe cation per subunit.</text>
</comment>
<keyword evidence="4 5" id="KW-0408">Iron</keyword>
<feature type="binding site" evidence="5">
    <location>
        <position position="261"/>
    </location>
    <ligand>
        <name>Fe cation</name>
        <dbReference type="ChEBI" id="CHEBI:24875"/>
    </ligand>
</feature>
<feature type="binding site" evidence="5">
    <location>
        <position position="179"/>
    </location>
    <ligand>
        <name>Fe cation</name>
        <dbReference type="ChEBI" id="CHEBI:24875"/>
    </ligand>
</feature>
<proteinExistence type="inferred from homology"/>
<dbReference type="InterPro" id="IPR029068">
    <property type="entry name" value="Glyas_Bleomycin-R_OHBP_Dase"/>
</dbReference>
<evidence type="ECO:0000313" key="7">
    <source>
        <dbReference type="EMBL" id="MBP4137063.1"/>
    </source>
</evidence>
<feature type="domain" description="VOC" evidence="6">
    <location>
        <begin position="176"/>
        <end position="318"/>
    </location>
</feature>
<evidence type="ECO:0000256" key="5">
    <source>
        <dbReference type="PIRSR" id="PIRSR009283-1"/>
    </source>
</evidence>
<dbReference type="AlphaFoldDB" id="A0A940XD44"/>
<feature type="domain" description="VOC" evidence="6">
    <location>
        <begin position="16"/>
        <end position="147"/>
    </location>
</feature>
<evidence type="ECO:0000313" key="8">
    <source>
        <dbReference type="Proteomes" id="UP000675047"/>
    </source>
</evidence>
<dbReference type="GO" id="GO:0006572">
    <property type="term" value="P:L-tyrosine catabolic process"/>
    <property type="evidence" value="ECO:0007669"/>
    <property type="project" value="TreeGrafter"/>
</dbReference>
<dbReference type="Proteomes" id="UP000675047">
    <property type="component" value="Unassembled WGS sequence"/>
</dbReference>
<evidence type="ECO:0000256" key="3">
    <source>
        <dbReference type="ARBA" id="ARBA00022737"/>
    </source>
</evidence>
<dbReference type="InterPro" id="IPR041736">
    <property type="entry name" value="4OHPhenylPyrv_dOase_N"/>
</dbReference>
<keyword evidence="2 5" id="KW-0479">Metal-binding</keyword>
<dbReference type="EMBL" id="JAGFBV010000003">
    <property type="protein sequence ID" value="MBP4137063.1"/>
    <property type="molecule type" value="Genomic_DNA"/>
</dbReference>
<comment type="caution">
    <text evidence="7">The sequence shown here is derived from an EMBL/GenBank/DDBJ whole genome shotgun (WGS) entry which is preliminary data.</text>
</comment>
<accession>A0A940XD44</accession>
<keyword evidence="8" id="KW-1185">Reference proteome</keyword>
<dbReference type="PANTHER" id="PTHR11959">
    <property type="entry name" value="4-HYDROXYPHENYLPYRUVATE DIOXYGENASE"/>
    <property type="match status" value="1"/>
</dbReference>
<dbReference type="SUPFAM" id="SSF54593">
    <property type="entry name" value="Glyoxalase/Bleomycin resistance protein/Dihydroxybiphenyl dioxygenase"/>
    <property type="match status" value="1"/>
</dbReference>
<sequence>MESKNEIIVSDLLKIEYDFIEYYVGMAKMVVYWHVKALGFKVIAYAGPETGVEDRCSYYIVKNDIKLVITSASQPSSYKIVSFVDLHGNGIKRMAISVDNVKEFFGRAMKNGAIPIKHPHLTSDDMGFVEQASLKMFDDNEIVLINYDNYNGDFLPGYKNVEKEWDFEYKDSALEKIDHVACALRLNEITLWENYFNNIFLSKTVLEFDERQESGKKIGMLLKVLQSENKSINNVLVEPEHGVNTQVQLFIDQNYGTGIQHIAFESNNIFKSVQALRENGVKFTKYPDSYYDKLEKKHPQLDVDILRKHGVLCDVVDGALLFQIFTVPIGDRATFFYEIVQRVNDYDGFGLDNIYALFDAMEQELKLKREY</sequence>
<evidence type="ECO:0000256" key="2">
    <source>
        <dbReference type="ARBA" id="ARBA00022723"/>
    </source>
</evidence>
<organism evidence="7 8">
    <name type="scientific">Flavobacterium geliluteum</name>
    <dbReference type="NCBI Taxonomy" id="2816120"/>
    <lineage>
        <taxon>Bacteria</taxon>
        <taxon>Pseudomonadati</taxon>
        <taxon>Bacteroidota</taxon>
        <taxon>Flavobacteriia</taxon>
        <taxon>Flavobacteriales</taxon>
        <taxon>Flavobacteriaceae</taxon>
        <taxon>Flavobacterium</taxon>
    </lineage>
</organism>
<dbReference type="GO" id="GO:0003868">
    <property type="term" value="F:4-hydroxyphenylpyruvate dioxygenase activity"/>
    <property type="evidence" value="ECO:0007669"/>
    <property type="project" value="InterPro"/>
</dbReference>
<gene>
    <name evidence="7" type="ORF">J3495_03095</name>
</gene>
<dbReference type="GO" id="GO:0046872">
    <property type="term" value="F:metal ion binding"/>
    <property type="evidence" value="ECO:0007669"/>
    <property type="project" value="UniProtKB-KW"/>
</dbReference>
<keyword evidence="3" id="KW-0677">Repeat</keyword>
<dbReference type="RefSeq" id="WP_210665104.1">
    <property type="nucleotide sequence ID" value="NZ_JAGFBV010000003.1"/>
</dbReference>
<evidence type="ECO:0000256" key="4">
    <source>
        <dbReference type="ARBA" id="ARBA00023004"/>
    </source>
</evidence>
<evidence type="ECO:0000256" key="1">
    <source>
        <dbReference type="ARBA" id="ARBA00005877"/>
    </source>
</evidence>
<dbReference type="InterPro" id="IPR005956">
    <property type="entry name" value="4OHPhenylPyrv_dOase"/>
</dbReference>
<dbReference type="InterPro" id="IPR037523">
    <property type="entry name" value="VOC_core"/>
</dbReference>
<dbReference type="Gene3D" id="3.10.180.10">
    <property type="entry name" value="2,3-Dihydroxybiphenyl 1,2-Dioxygenase, domain 1"/>
    <property type="match status" value="2"/>
</dbReference>